<dbReference type="SUPFAM" id="SSF54928">
    <property type="entry name" value="RNA-binding domain, RBD"/>
    <property type="match status" value="1"/>
</dbReference>
<dbReference type="Pfam" id="PF00076">
    <property type="entry name" value="RRM_1"/>
    <property type="match status" value="1"/>
</dbReference>
<evidence type="ECO:0000313" key="6">
    <source>
        <dbReference type="EMBL" id="RKP40228.1"/>
    </source>
</evidence>
<dbReference type="GO" id="GO:0003723">
    <property type="term" value="F:RNA binding"/>
    <property type="evidence" value="ECO:0007669"/>
    <property type="project" value="UniProtKB-UniRule"/>
</dbReference>
<evidence type="ECO:0000256" key="2">
    <source>
        <dbReference type="PROSITE-ProRule" id="PRU00176"/>
    </source>
</evidence>
<dbReference type="SMART" id="SM00360">
    <property type="entry name" value="RRM"/>
    <property type="match status" value="2"/>
</dbReference>
<dbReference type="CDD" id="cd12276">
    <property type="entry name" value="RRM2_MEI2_EAR1_like"/>
    <property type="match status" value="1"/>
</dbReference>
<dbReference type="PANTHER" id="PTHR23189">
    <property type="entry name" value="RNA RECOGNITION MOTIF-CONTAINING"/>
    <property type="match status" value="1"/>
</dbReference>
<keyword evidence="7" id="KW-1185">Reference proteome</keyword>
<feature type="region of interest" description="Disordered" evidence="3">
    <location>
        <begin position="224"/>
        <end position="326"/>
    </location>
</feature>
<keyword evidence="1 2" id="KW-0694">RNA-binding</keyword>
<accession>A0A4Q0A302</accession>
<feature type="compositionally biased region" description="Basic and acidic residues" evidence="3">
    <location>
        <begin position="238"/>
        <end position="257"/>
    </location>
</feature>
<dbReference type="Gene3D" id="3.30.70.330">
    <property type="match status" value="2"/>
</dbReference>
<evidence type="ECO:0000256" key="1">
    <source>
        <dbReference type="ARBA" id="ARBA00022884"/>
    </source>
</evidence>
<proteinExistence type="predicted"/>
<gene>
    <name evidence="6" type="ORF">BJ085DRAFT_37439</name>
</gene>
<reference evidence="7" key="1">
    <citation type="journal article" date="2018" name="Nat. Microbiol.">
        <title>Leveraging single-cell genomics to expand the fungal tree of life.</title>
        <authorList>
            <person name="Ahrendt S.R."/>
            <person name="Quandt C.A."/>
            <person name="Ciobanu D."/>
            <person name="Clum A."/>
            <person name="Salamov A."/>
            <person name="Andreopoulos B."/>
            <person name="Cheng J.F."/>
            <person name="Woyke T."/>
            <person name="Pelin A."/>
            <person name="Henrissat B."/>
            <person name="Reynolds N.K."/>
            <person name="Benny G.L."/>
            <person name="Smith M.E."/>
            <person name="James T.Y."/>
            <person name="Grigoriev I.V."/>
        </authorList>
    </citation>
    <scope>NUCLEOTIDE SEQUENCE [LARGE SCALE GENOMIC DNA]</scope>
    <source>
        <strain evidence="7">RSA 468</strain>
    </source>
</reference>
<feature type="chain" id="PRO_5020232356" description="RRM domain-containing protein" evidence="4">
    <location>
        <begin position="28"/>
        <end position="492"/>
    </location>
</feature>
<evidence type="ECO:0000313" key="7">
    <source>
        <dbReference type="Proteomes" id="UP000268162"/>
    </source>
</evidence>
<name>A0A4Q0A302_9FUNG</name>
<dbReference type="InterPro" id="IPR012677">
    <property type="entry name" value="Nucleotide-bd_a/b_plait_sf"/>
</dbReference>
<evidence type="ECO:0000256" key="3">
    <source>
        <dbReference type="SAM" id="MobiDB-lite"/>
    </source>
</evidence>
<protein>
    <recommendedName>
        <fullName evidence="5">RRM domain-containing protein</fullName>
    </recommendedName>
</protein>
<organism evidence="6 7">
    <name type="scientific">Dimargaris cristalligena</name>
    <dbReference type="NCBI Taxonomy" id="215637"/>
    <lineage>
        <taxon>Eukaryota</taxon>
        <taxon>Fungi</taxon>
        <taxon>Fungi incertae sedis</taxon>
        <taxon>Zoopagomycota</taxon>
        <taxon>Kickxellomycotina</taxon>
        <taxon>Dimargaritomycetes</taxon>
        <taxon>Dimargaritales</taxon>
        <taxon>Dimargaritaceae</taxon>
        <taxon>Dimargaris</taxon>
    </lineage>
</organism>
<dbReference type="InterPro" id="IPR035979">
    <property type="entry name" value="RBD_domain_sf"/>
</dbReference>
<dbReference type="InterPro" id="IPR000504">
    <property type="entry name" value="RRM_dom"/>
</dbReference>
<feature type="compositionally biased region" description="Polar residues" evidence="3">
    <location>
        <begin position="292"/>
        <end position="303"/>
    </location>
</feature>
<feature type="region of interest" description="Disordered" evidence="3">
    <location>
        <begin position="384"/>
        <end position="407"/>
    </location>
</feature>
<evidence type="ECO:0000259" key="5">
    <source>
        <dbReference type="PROSITE" id="PS50102"/>
    </source>
</evidence>
<dbReference type="PROSITE" id="PS50102">
    <property type="entry name" value="RRM"/>
    <property type="match status" value="1"/>
</dbReference>
<evidence type="ECO:0000256" key="4">
    <source>
        <dbReference type="SAM" id="SignalP"/>
    </source>
</evidence>
<dbReference type="AlphaFoldDB" id="A0A4Q0A302"/>
<dbReference type="Proteomes" id="UP000268162">
    <property type="component" value="Unassembled WGS sequence"/>
</dbReference>
<feature type="compositionally biased region" description="Low complexity" evidence="3">
    <location>
        <begin position="384"/>
        <end position="403"/>
    </location>
</feature>
<keyword evidence="4" id="KW-0732">Signal</keyword>
<dbReference type="EMBL" id="ML002218">
    <property type="protein sequence ID" value="RKP40228.1"/>
    <property type="molecule type" value="Genomic_DNA"/>
</dbReference>
<sequence>MGRLSRVIRLTVLPIGTTVLAVVVASARPSVDEAAVIRPGLTTRTARAPTGLPPVNQPDVQQGTLDPYFRKYGDLFDICDHLSHRGIGYFSYYDIRNAIRALEELNGKEIDGVPLDIQFSFPKDDKALTDICDRRSNQGTLLVTVRDDNRPVDDDELRRFFQQYGDVKDIKPFRENVRQRVLEFYDSRDCVKAHDYATGAQYNHGTIDCRFLWDLAQKSMSRYSKPMHARGRGGASHYSDREYNNHYEDDRSSRSHYEGSSQRSRSPAPRHHPYQHSRDDSRTRYGPPESRGSISSEFKNPSPASGRPPTTHYENAPAAEPSQTVDAERLKQAQQAQQVLSLLAAQTQTPVQAQPSVAQNPLMSLMGPQGAQVAQLLSLLAQQQQLQPQPQQPIHSQPPAQASFQMPKYGSDLDNPELCAVLCCVISADYFLNSNGTEFGNFSGCTYTDCPGGPVVHGTCAHIYTGYFAFPGSFFSSPIHHVYCTNIPGRPH</sequence>
<feature type="signal peptide" evidence="4">
    <location>
        <begin position="1"/>
        <end position="27"/>
    </location>
</feature>
<feature type="domain" description="RRM" evidence="5">
    <location>
        <begin position="51"/>
        <end position="122"/>
    </location>
</feature>